<organism evidence="1 2">
    <name type="scientific">Kipferlia bialata</name>
    <dbReference type="NCBI Taxonomy" id="797122"/>
    <lineage>
        <taxon>Eukaryota</taxon>
        <taxon>Metamonada</taxon>
        <taxon>Carpediemonas-like organisms</taxon>
        <taxon>Kipferlia</taxon>
    </lineage>
</organism>
<dbReference type="Proteomes" id="UP000265618">
    <property type="component" value="Unassembled WGS sequence"/>
</dbReference>
<dbReference type="AlphaFoldDB" id="A0A9K3CSC1"/>
<dbReference type="EMBL" id="BDIP01000246">
    <property type="protein sequence ID" value="GIQ80809.1"/>
    <property type="molecule type" value="Genomic_DNA"/>
</dbReference>
<name>A0A9K3CSC1_9EUKA</name>
<gene>
    <name evidence="1" type="ORF">KIPB_001669</name>
</gene>
<reference evidence="1 2" key="1">
    <citation type="journal article" date="2018" name="PLoS ONE">
        <title>The draft genome of Kipferlia bialata reveals reductive genome evolution in fornicate parasites.</title>
        <authorList>
            <person name="Tanifuji G."/>
            <person name="Takabayashi S."/>
            <person name="Kume K."/>
            <person name="Takagi M."/>
            <person name="Nakayama T."/>
            <person name="Kamikawa R."/>
            <person name="Inagaki Y."/>
            <person name="Hashimoto T."/>
        </authorList>
    </citation>
    <scope>NUCLEOTIDE SEQUENCE [LARGE SCALE GENOMIC DNA]</scope>
    <source>
        <strain evidence="1">NY0173</strain>
    </source>
</reference>
<evidence type="ECO:0000313" key="2">
    <source>
        <dbReference type="Proteomes" id="UP000265618"/>
    </source>
</evidence>
<proteinExistence type="predicted"/>
<comment type="caution">
    <text evidence="1">The sequence shown here is derived from an EMBL/GenBank/DDBJ whole genome shotgun (WGS) entry which is preliminary data.</text>
</comment>
<protein>
    <submittedName>
        <fullName evidence="1">Uncharacterized protein</fullName>
    </submittedName>
</protein>
<evidence type="ECO:0000313" key="1">
    <source>
        <dbReference type="EMBL" id="GIQ80809.1"/>
    </source>
</evidence>
<sequence length="171" mass="19561">MYETTGVIPRATNDPFEAKVLKSIGVTVLAESDVRAYDRYFLARGVMLQTDLKGEIYNMYPLNPTDSQWEQVYDALDRGHELGFDQLTGRVCRLYARATVTLKLCDEEAWEAWYKYNAVAEGIDWEGNRVGNKGERLPLVSYIPWIPFLSKVTPRVFDSAESRPPQEKAET</sequence>
<keyword evidence="2" id="KW-1185">Reference proteome</keyword>
<accession>A0A9K3CSC1</accession>